<dbReference type="Proteomes" id="UP000236641">
    <property type="component" value="Unassembled WGS sequence"/>
</dbReference>
<dbReference type="AlphaFoldDB" id="A0A2K1E556"/>
<name>A0A2K1E556_9FLAO</name>
<evidence type="ECO:0000313" key="1">
    <source>
        <dbReference type="EMBL" id="PNQ75418.1"/>
    </source>
</evidence>
<gene>
    <name evidence="1" type="ORF">C1T31_04605</name>
</gene>
<dbReference type="Gene3D" id="2.130.10.10">
    <property type="entry name" value="YVTN repeat-like/Quinoprotein amine dehydrogenase"/>
    <property type="match status" value="1"/>
</dbReference>
<comment type="caution">
    <text evidence="1">The sequence shown here is derived from an EMBL/GenBank/DDBJ whole genome shotgun (WGS) entry which is preliminary data.</text>
</comment>
<protein>
    <submittedName>
        <fullName evidence="1">Ribonuclease HII</fullName>
    </submittedName>
</protein>
<dbReference type="InterPro" id="IPR011047">
    <property type="entry name" value="Quinoprotein_ADH-like_sf"/>
</dbReference>
<keyword evidence="2" id="KW-1185">Reference proteome</keyword>
<dbReference type="RefSeq" id="WP_103051257.1">
    <property type="nucleotide sequence ID" value="NZ_POWF01000001.1"/>
</dbReference>
<organism evidence="1 2">
    <name type="scientific">Hanstruepera neustonica</name>
    <dbReference type="NCBI Taxonomy" id="1445657"/>
    <lineage>
        <taxon>Bacteria</taxon>
        <taxon>Pseudomonadati</taxon>
        <taxon>Bacteroidota</taxon>
        <taxon>Flavobacteriia</taxon>
        <taxon>Flavobacteriales</taxon>
        <taxon>Flavobacteriaceae</taxon>
        <taxon>Hanstruepera</taxon>
    </lineage>
</organism>
<dbReference type="PROSITE" id="PS51257">
    <property type="entry name" value="PROKAR_LIPOPROTEIN"/>
    <property type="match status" value="1"/>
</dbReference>
<dbReference type="SUPFAM" id="SSF50998">
    <property type="entry name" value="Quinoprotein alcohol dehydrogenase-like"/>
    <property type="match status" value="1"/>
</dbReference>
<evidence type="ECO:0000313" key="2">
    <source>
        <dbReference type="Proteomes" id="UP000236641"/>
    </source>
</evidence>
<reference evidence="1 2" key="1">
    <citation type="submission" date="2018-01" db="EMBL/GenBank/DDBJ databases">
        <title>The draft genome of Hanstruepera neustonica JCM19743.</title>
        <authorList>
            <person name="He R.-H."/>
            <person name="Du Z.-J."/>
        </authorList>
    </citation>
    <scope>NUCLEOTIDE SEQUENCE [LARGE SCALE GENOMIC DNA]</scope>
    <source>
        <strain evidence="1 2">JCM19743</strain>
    </source>
</reference>
<sequence length="811" mass="91963">MKKSCLFALLIAVIFGCETSEKKSNVIDYLSHEAAIILKTKNIASLHSNLNNNDLLNKLEASKNVADFSNQLALIKHFNTEDDLYISIFKNADNRLEYSLITKLKEGLFDIDSLPNHSIETLKYQSKTITKSTVDSLQLFHTVIDSIFIGATSKELLDKSIKGKKIDHTLESLVESSGSENQLAILINKKYDNSIKSFFVNEQLATSELTDYLFVDVDVNQNELTLNGVTRSADSTQKLIDAFKNTIPQENRLAHITPASSDGFLSITFNDFNVFHKNLVTIQKLDSVLDYSLLFDNIIEVGTVYDTGQQAVILNSLDVYITRDALLNDQDIIETFRDVDILGFSKPTLFYDTFKPFIDFQTADKYCILDNFIIFSNSVECLHNIIASYKNQTTYDSRKHYALLKEKFSDESSLLSVVSSNALEPIINRNLGDSINLKLNDYQSSGIQFIYDSHFAHVNASVQKAKSPIYENSISESNSIALDADLLNSPQLVTNHLTQEKDIVVQDIQNNLYLISNSGKILWRKQLQGPILGQIEQIDMYKNGRLQLTFATPNRVYVLDRNGKDVAPFPLKFNDKITQPLSVFDYDNNKKYRLLVTQDQDVLMLDAKGKTVKGFTFSKADDDIIHQPQHIRIGRKDYLLFQTATKLYILDRTGKTRVTPKSNFNFSGEGVYLYNDNFATTTSSGELITIDQNGNTASQNLGLFEKHDFVTTSKTLVALSENKLRIKQNTYELDYGDYSEPNIFYLNDKIYVTVTDKQTQKVFLFDSNAKLLSNFPVYGTSEIDMNNIDKDRNLEFVTKGESNTILIYQIN</sequence>
<proteinExistence type="predicted"/>
<dbReference type="EMBL" id="POWF01000001">
    <property type="protein sequence ID" value="PNQ75418.1"/>
    <property type="molecule type" value="Genomic_DNA"/>
</dbReference>
<dbReference type="InterPro" id="IPR015943">
    <property type="entry name" value="WD40/YVTN_repeat-like_dom_sf"/>
</dbReference>
<dbReference type="OrthoDB" id="1093345at2"/>
<accession>A0A2K1E556</accession>